<dbReference type="EMBL" id="RBII01000002">
    <property type="protein sequence ID" value="RKQ69258.1"/>
    <property type="molecule type" value="Genomic_DNA"/>
</dbReference>
<keyword evidence="3" id="KW-1185">Reference proteome</keyword>
<dbReference type="PROSITE" id="PS51257">
    <property type="entry name" value="PROKAR_LIPOPROTEIN"/>
    <property type="match status" value="1"/>
</dbReference>
<evidence type="ECO:0000313" key="2">
    <source>
        <dbReference type="EMBL" id="RKQ69258.1"/>
    </source>
</evidence>
<sequence length="197" mass="21565">MRFRALMMTALVGLGVTTVMAGCKSTADVLNVGDAATKQNAGACPRAFAIYDAARIVEFRGEAEAFANVGFTGEIANVRSLCRYYNAEPITGDIEITFDFGRGPAATQNTATYEYFVAIMRKNIAVMNKETFPLQVTFPAGADRVRVTEKIDNFTIPRATETTSGENFEIVVGFELTSKQRQFNAEGRRFRISAGQN</sequence>
<evidence type="ECO:0000313" key="3">
    <source>
        <dbReference type="Proteomes" id="UP000282211"/>
    </source>
</evidence>
<comment type="caution">
    <text evidence="2">The sequence shown here is derived from an EMBL/GenBank/DDBJ whole genome shotgun (WGS) entry which is preliminary data.</text>
</comment>
<dbReference type="OrthoDB" id="7171960at2"/>
<name>A0A420WE46_9PROT</name>
<gene>
    <name evidence="2" type="ORF">DES40_2057</name>
</gene>
<feature type="signal peptide" evidence="1">
    <location>
        <begin position="1"/>
        <end position="21"/>
    </location>
</feature>
<organism evidence="2 3">
    <name type="scientific">Litorimonas taeanensis</name>
    <dbReference type="NCBI Taxonomy" id="568099"/>
    <lineage>
        <taxon>Bacteria</taxon>
        <taxon>Pseudomonadati</taxon>
        <taxon>Pseudomonadota</taxon>
        <taxon>Alphaproteobacteria</taxon>
        <taxon>Maricaulales</taxon>
        <taxon>Robiginitomaculaceae</taxon>
    </lineage>
</organism>
<reference evidence="2 3" key="1">
    <citation type="submission" date="2018-10" db="EMBL/GenBank/DDBJ databases">
        <title>Genomic Encyclopedia of Type Strains, Phase IV (KMG-IV): sequencing the most valuable type-strain genomes for metagenomic binning, comparative biology and taxonomic classification.</title>
        <authorList>
            <person name="Goeker M."/>
        </authorList>
    </citation>
    <scope>NUCLEOTIDE SEQUENCE [LARGE SCALE GENOMIC DNA]</scope>
    <source>
        <strain evidence="2 3">DSM 22008</strain>
    </source>
</reference>
<keyword evidence="1" id="KW-0732">Signal</keyword>
<dbReference type="Proteomes" id="UP000282211">
    <property type="component" value="Unassembled WGS sequence"/>
</dbReference>
<evidence type="ECO:0008006" key="4">
    <source>
        <dbReference type="Google" id="ProtNLM"/>
    </source>
</evidence>
<accession>A0A420WE46</accession>
<evidence type="ECO:0000256" key="1">
    <source>
        <dbReference type="SAM" id="SignalP"/>
    </source>
</evidence>
<protein>
    <recommendedName>
        <fullName evidence="4">Lipoprotein</fullName>
    </recommendedName>
</protein>
<proteinExistence type="predicted"/>
<feature type="chain" id="PRO_5019351834" description="Lipoprotein" evidence="1">
    <location>
        <begin position="22"/>
        <end position="197"/>
    </location>
</feature>
<dbReference type="InParanoid" id="A0A420WE46"/>
<dbReference type="AlphaFoldDB" id="A0A420WE46"/>